<evidence type="ECO:0000313" key="2">
    <source>
        <dbReference type="Proteomes" id="UP000549250"/>
    </source>
</evidence>
<dbReference type="Proteomes" id="UP000549250">
    <property type="component" value="Unassembled WGS sequence"/>
</dbReference>
<sequence>MRWLRDLRHRADEPIPFAGAFRMPASTPSSRTFVSFRRQGQRLMLALIAVLPVAARADTTASISAAQTAAAHAPACVAVGNFYWEIGDSNGVVASGTVGTGYSATEVMRVASASKLVFGAYVLERIGRDGELSPDMLDELQMKSGYTSFNPIACRQTPTVAGCLTAHALHGRNDRYHSEDRGLFWYGSGHSQKLAVELGLGELDANGLTQEIRTRLGGDLNFYYKSPQLAGGLLSSPADFGLFLRRIVSGQLVMKDFLGTRLICTLPGSCPNAKQSPIPAPWHYSLNHWVEDDGSFSSPGLLGFYPWIVADKTHYGLVAHTSNSLSPVLSTRYPTNSAYWLSAQCGRAIRNAFQSGNATPLPAMP</sequence>
<comment type="caution">
    <text evidence="1">The sequence shown here is derived from an EMBL/GenBank/DDBJ whole genome shotgun (WGS) entry which is preliminary data.</text>
</comment>
<accession>A0A839T644</accession>
<dbReference type="RefSeq" id="WP_221189761.1">
    <property type="nucleotide sequence ID" value="NZ_JACHXI010000005.1"/>
</dbReference>
<dbReference type="EMBL" id="JACHXI010000005">
    <property type="protein sequence ID" value="MBB3103153.1"/>
    <property type="molecule type" value="Genomic_DNA"/>
</dbReference>
<keyword evidence="2" id="KW-1185">Reference proteome</keyword>
<name>A0A839T644_AZOMA</name>
<reference evidence="1 2" key="1">
    <citation type="submission" date="2020-08" db="EMBL/GenBank/DDBJ databases">
        <title>Genomic Encyclopedia of Type Strains, Phase III (KMG-III): the genomes of soil and plant-associated and newly described type strains.</title>
        <authorList>
            <person name="Whitman W."/>
        </authorList>
    </citation>
    <scope>NUCLEOTIDE SEQUENCE [LARGE SCALE GENOMIC DNA]</scope>
    <source>
        <strain evidence="1 2">CECT 4462</strain>
    </source>
</reference>
<protein>
    <submittedName>
        <fullName evidence="1">CubicO group peptidase (Beta-lactamase class C family)</fullName>
    </submittedName>
</protein>
<dbReference type="SUPFAM" id="SSF56601">
    <property type="entry name" value="beta-lactamase/transpeptidase-like"/>
    <property type="match status" value="1"/>
</dbReference>
<dbReference type="AlphaFoldDB" id="A0A839T644"/>
<organism evidence="1 2">
    <name type="scientific">Azomonas macrocytogenes</name>
    <name type="common">Azotobacter macrocytogenes</name>
    <dbReference type="NCBI Taxonomy" id="69962"/>
    <lineage>
        <taxon>Bacteria</taxon>
        <taxon>Pseudomonadati</taxon>
        <taxon>Pseudomonadota</taxon>
        <taxon>Gammaproteobacteria</taxon>
        <taxon>Pseudomonadales</taxon>
        <taxon>Pseudomonadaceae</taxon>
        <taxon>Azomonas</taxon>
    </lineage>
</organism>
<dbReference type="InterPro" id="IPR012338">
    <property type="entry name" value="Beta-lactam/transpept-like"/>
</dbReference>
<gene>
    <name evidence="1" type="ORF">FHR87_001548</name>
</gene>
<evidence type="ECO:0000313" key="1">
    <source>
        <dbReference type="EMBL" id="MBB3103153.1"/>
    </source>
</evidence>
<proteinExistence type="predicted"/>